<evidence type="ECO:0000313" key="1">
    <source>
        <dbReference type="EMBL" id="CAH1960690.1"/>
    </source>
</evidence>
<name>A0A9P0NVD2_ACAOB</name>
<reference evidence="1" key="1">
    <citation type="submission" date="2022-03" db="EMBL/GenBank/DDBJ databases">
        <authorList>
            <person name="Sayadi A."/>
        </authorList>
    </citation>
    <scope>NUCLEOTIDE SEQUENCE</scope>
</reference>
<protein>
    <submittedName>
        <fullName evidence="1">Uncharacterized protein</fullName>
    </submittedName>
</protein>
<evidence type="ECO:0000313" key="2">
    <source>
        <dbReference type="Proteomes" id="UP001152888"/>
    </source>
</evidence>
<accession>A0A9P0NVD2</accession>
<keyword evidence="2" id="KW-1185">Reference proteome</keyword>
<comment type="caution">
    <text evidence="1">The sequence shown here is derived from an EMBL/GenBank/DDBJ whole genome shotgun (WGS) entry which is preliminary data.</text>
</comment>
<dbReference type="EMBL" id="CAKOFQ010006689">
    <property type="protein sequence ID" value="CAH1960690.1"/>
    <property type="molecule type" value="Genomic_DNA"/>
</dbReference>
<organism evidence="1 2">
    <name type="scientific">Acanthoscelides obtectus</name>
    <name type="common">Bean weevil</name>
    <name type="synonym">Bruchus obtectus</name>
    <dbReference type="NCBI Taxonomy" id="200917"/>
    <lineage>
        <taxon>Eukaryota</taxon>
        <taxon>Metazoa</taxon>
        <taxon>Ecdysozoa</taxon>
        <taxon>Arthropoda</taxon>
        <taxon>Hexapoda</taxon>
        <taxon>Insecta</taxon>
        <taxon>Pterygota</taxon>
        <taxon>Neoptera</taxon>
        <taxon>Endopterygota</taxon>
        <taxon>Coleoptera</taxon>
        <taxon>Polyphaga</taxon>
        <taxon>Cucujiformia</taxon>
        <taxon>Chrysomeloidea</taxon>
        <taxon>Chrysomelidae</taxon>
        <taxon>Bruchinae</taxon>
        <taxon>Bruchini</taxon>
        <taxon>Acanthoscelides</taxon>
    </lineage>
</organism>
<dbReference type="Proteomes" id="UP001152888">
    <property type="component" value="Unassembled WGS sequence"/>
</dbReference>
<proteinExistence type="predicted"/>
<dbReference type="AlphaFoldDB" id="A0A9P0NVD2"/>
<sequence>MQSSRFATVCCWTSYVALSRVRSLDGIRVE</sequence>
<gene>
    <name evidence="1" type="ORF">ACAOBT_LOCUS3741</name>
</gene>